<protein>
    <submittedName>
        <fullName evidence="2">Uncharacterized protein</fullName>
    </submittedName>
</protein>
<keyword evidence="1" id="KW-0472">Membrane</keyword>
<evidence type="ECO:0000256" key="1">
    <source>
        <dbReference type="SAM" id="Phobius"/>
    </source>
</evidence>
<organism evidence="2 3">
    <name type="scientific">Arenibacter algicola</name>
    <dbReference type="NCBI Taxonomy" id="616991"/>
    <lineage>
        <taxon>Bacteria</taxon>
        <taxon>Pseudomonadati</taxon>
        <taxon>Bacteroidota</taxon>
        <taxon>Flavobacteriia</taxon>
        <taxon>Flavobacteriales</taxon>
        <taxon>Flavobacteriaceae</taxon>
        <taxon>Arenibacter</taxon>
    </lineage>
</organism>
<reference evidence="2 3" key="1">
    <citation type="submission" date="2017-07" db="EMBL/GenBank/DDBJ databases">
        <title>Genome Sequence of Arenibacter algicola Strain SMS7 Isolated from a culture of the Diatom Skeletonema marinoi.</title>
        <authorList>
            <person name="Topel M."/>
            <person name="Pinder M.I.M."/>
            <person name="Johansson O.N."/>
            <person name="Kourtchenko O."/>
            <person name="Godhe A."/>
            <person name="Clarke A.K."/>
        </authorList>
    </citation>
    <scope>NUCLEOTIDE SEQUENCE [LARGE SCALE GENOMIC DNA]</scope>
    <source>
        <strain evidence="2 3">SMS7</strain>
    </source>
</reference>
<name>A0A221UVG8_9FLAO</name>
<gene>
    <name evidence="2" type="ORF">AREALGSMS7_01628</name>
</gene>
<dbReference type="KEGG" id="aalg:AREALGSMS7_01628"/>
<dbReference type="Proteomes" id="UP000204551">
    <property type="component" value="Chromosome"/>
</dbReference>
<keyword evidence="1" id="KW-1133">Transmembrane helix</keyword>
<dbReference type="AlphaFoldDB" id="A0A221UVG8"/>
<sequence>MARELLYLFQYPIGHLCQNDWRKRFLNGFKKKREVGRIDQVEPLCFVFRNYTNIHLLILTRLYLLISVHLILLRLTR</sequence>
<keyword evidence="1" id="KW-0812">Transmembrane</keyword>
<dbReference type="EMBL" id="CP022515">
    <property type="protein sequence ID" value="ASO05096.1"/>
    <property type="molecule type" value="Genomic_DNA"/>
</dbReference>
<feature type="transmembrane region" description="Helical" evidence="1">
    <location>
        <begin position="54"/>
        <end position="73"/>
    </location>
</feature>
<evidence type="ECO:0000313" key="2">
    <source>
        <dbReference type="EMBL" id="ASO05096.1"/>
    </source>
</evidence>
<proteinExistence type="predicted"/>
<evidence type="ECO:0000313" key="3">
    <source>
        <dbReference type="Proteomes" id="UP000204551"/>
    </source>
</evidence>
<accession>A0A221UVG8</accession>